<dbReference type="GeneID" id="364899"/>
<comment type="similarity">
    <text evidence="6">Belongs to the CFAP53 family.</text>
</comment>
<keyword evidence="5" id="KW-0966">Cell projection</keyword>
<evidence type="ECO:0000259" key="9">
    <source>
        <dbReference type="Pfam" id="PF13868"/>
    </source>
</evidence>
<accession>A0A8I6A3Z8</accession>
<name>A0A8I6A3Z8_RAT</name>
<feature type="domain" description="Trichohyalin-plectin-homology" evidence="9">
    <location>
        <begin position="186"/>
        <end position="518"/>
    </location>
</feature>
<evidence type="ECO:0000256" key="1">
    <source>
        <dbReference type="ARBA" id="ARBA00004138"/>
    </source>
</evidence>
<evidence type="ECO:0000313" key="12">
    <source>
        <dbReference type="RGD" id="1306734"/>
    </source>
</evidence>
<dbReference type="Ensembl" id="ENSRNOT00000097630.2">
    <property type="protein sequence ID" value="ENSRNOP00000087326.2"/>
    <property type="gene ID" value="ENSRNOG00000014585.9"/>
</dbReference>
<dbReference type="Proteomes" id="UP000002494">
    <property type="component" value="Chromosome 18"/>
</dbReference>
<dbReference type="InterPro" id="IPR043596">
    <property type="entry name" value="CFAP53/TCHP"/>
</dbReference>
<dbReference type="InterPro" id="IPR043597">
    <property type="entry name" value="TPH_dom"/>
</dbReference>
<reference evidence="10" key="3">
    <citation type="submission" date="2025-09" db="UniProtKB">
        <authorList>
            <consortium name="Ensembl"/>
        </authorList>
    </citation>
    <scope>IDENTIFICATION</scope>
    <source>
        <strain evidence="10">Brown Norway</strain>
    </source>
</reference>
<evidence type="ECO:0000256" key="4">
    <source>
        <dbReference type="ARBA" id="ARBA00023069"/>
    </source>
</evidence>
<evidence type="ECO:0000256" key="8">
    <source>
        <dbReference type="SAM" id="Coils"/>
    </source>
</evidence>
<dbReference type="AlphaFoldDB" id="A0A8I6A3Z8"/>
<dbReference type="GO" id="GO:0030030">
    <property type="term" value="P:cell projection organization"/>
    <property type="evidence" value="ECO:0007669"/>
    <property type="project" value="UniProtKB-KW"/>
</dbReference>
<evidence type="ECO:0000313" key="11">
    <source>
        <dbReference type="Proteomes" id="UP000002494"/>
    </source>
</evidence>
<sequence>MATGLCVREVNSTGLSSFLSPPSQRDLKMYSQRFGTVPREFKGPTPKAVIIRAKPPKAQRAEQHLKRIQRSYHKYHTTLASIKSNEQDRLNRDWIQHSNRKSFDTLVKARVKDAMQGFVINTEERRNKLRELLASEENEYFSEMQSKGETIEEKKDKMRERTKLLREKKEKERQDFVAEKLDQQFRERCEELRTQLVSIHEKKVIEERNVQVEFNKELKRQKLVEEQLFAKLWEEDRLAKERREAQDEKRQRELVENTRLGLDAQVTSIQAQREAARRMKEEEARVLEQYKAQVKREDEQEKLQKQKTRQETRNSLKKAVQEKMESMQQEYREDLDLNMKLVGRALQDLQDEADKKKQKREDMGREQKIYNDYLVQRRKEEKAQEQELDRLLEDIKAKKQAEKDQELALEKEARRQLLNEVMCTRKLQVQEKLQRKLKEQEELALHEQRINESLKVLHEEDMKDFARRCALAEEYRNQLRMQIAYQQQAREAEKEEERQEFEAGLAANQVYADKIQKILAEHQVLSQNVHPMRRAYLDKPAL</sequence>
<dbReference type="GeneTree" id="ENSGT01140000283294"/>
<evidence type="ECO:0000256" key="6">
    <source>
        <dbReference type="ARBA" id="ARBA00033747"/>
    </source>
</evidence>
<dbReference type="OrthoDB" id="75950at2759"/>
<keyword evidence="3 8" id="KW-0175">Coiled coil</keyword>
<comment type="subcellular location">
    <subcellularLocation>
        <location evidence="1">Cell projection</location>
        <location evidence="1">Cilium</location>
    </subcellularLocation>
</comment>
<evidence type="ECO:0000256" key="5">
    <source>
        <dbReference type="ARBA" id="ARBA00023273"/>
    </source>
</evidence>
<dbReference type="PANTHER" id="PTHR31183:SF1">
    <property type="entry name" value="CILIA- AND FLAGELLA-ASSOCIATED PROTEIN 53"/>
    <property type="match status" value="1"/>
</dbReference>
<dbReference type="PANTHER" id="PTHR31183">
    <property type="entry name" value="TRICHOPLEIN KERATIN FILAMENT-BINDING PROTEIN FAMILY MEMBER"/>
    <property type="match status" value="1"/>
</dbReference>
<organism evidence="10 11">
    <name type="scientific">Rattus norvegicus</name>
    <name type="common">Rat</name>
    <dbReference type="NCBI Taxonomy" id="10116"/>
    <lineage>
        <taxon>Eukaryota</taxon>
        <taxon>Metazoa</taxon>
        <taxon>Chordata</taxon>
        <taxon>Craniata</taxon>
        <taxon>Vertebrata</taxon>
        <taxon>Euteleostomi</taxon>
        <taxon>Mammalia</taxon>
        <taxon>Eutheria</taxon>
        <taxon>Euarchontoglires</taxon>
        <taxon>Glires</taxon>
        <taxon>Rodentia</taxon>
        <taxon>Myomorpha</taxon>
        <taxon>Muroidea</taxon>
        <taxon>Muridae</taxon>
        <taxon>Murinae</taxon>
        <taxon>Rattus</taxon>
    </lineage>
</organism>
<dbReference type="KEGG" id="rno:364899"/>
<evidence type="ECO:0000256" key="7">
    <source>
        <dbReference type="ARBA" id="ARBA00033773"/>
    </source>
</evidence>
<dbReference type="RGD" id="1306734">
    <property type="gene designation" value="Cfap53"/>
</dbReference>
<dbReference type="GO" id="GO:0099513">
    <property type="term" value="C:polymeric cytoskeletal fiber"/>
    <property type="evidence" value="ECO:0007669"/>
    <property type="project" value="UniProtKB-ARBA"/>
</dbReference>
<gene>
    <name evidence="10 12" type="primary">Cfap53</name>
</gene>
<keyword evidence="11" id="KW-1185">Reference proteome</keyword>
<dbReference type="GO" id="GO:0005929">
    <property type="term" value="C:cilium"/>
    <property type="evidence" value="ECO:0007669"/>
    <property type="project" value="UniProtKB-SubCell"/>
</dbReference>
<evidence type="ECO:0000256" key="3">
    <source>
        <dbReference type="ARBA" id="ARBA00023054"/>
    </source>
</evidence>
<protein>
    <recommendedName>
        <fullName evidence="7">Cilia- and flagella-associated protein 53</fullName>
    </recommendedName>
</protein>
<evidence type="ECO:0000313" key="10">
    <source>
        <dbReference type="Ensembl" id="ENSRNOP00000087326.2"/>
    </source>
</evidence>
<dbReference type="CTD" id="220136"/>
<feature type="coiled-coil region" evidence="8">
    <location>
        <begin position="119"/>
        <end position="175"/>
    </location>
</feature>
<reference evidence="10" key="1">
    <citation type="submission" date="2024-01" db="EMBL/GenBank/DDBJ databases">
        <title>GRCr8: a new rat reference genome assembly contstructed from accurate long reads and long range scaffolding.</title>
        <authorList>
            <person name="Doris P.A."/>
            <person name="Kalbfleisch T."/>
            <person name="Li K."/>
            <person name="Howe K."/>
            <person name="Wood J."/>
        </authorList>
    </citation>
    <scope>NUCLEOTIDE SEQUENCE [LARGE SCALE GENOMIC DNA]</scope>
    <source>
        <strain evidence="10">Brown Norway</strain>
    </source>
</reference>
<feature type="coiled-coil region" evidence="8">
    <location>
        <begin position="238"/>
        <end position="449"/>
    </location>
</feature>
<keyword evidence="2" id="KW-0970">Cilium biogenesis/degradation</keyword>
<dbReference type="AGR" id="RGD:1306734"/>
<proteinExistence type="inferred from homology"/>
<keyword evidence="4" id="KW-0969">Cilium</keyword>
<dbReference type="Pfam" id="PF13868">
    <property type="entry name" value="TPH"/>
    <property type="match status" value="1"/>
</dbReference>
<reference evidence="10" key="2">
    <citation type="submission" date="2025-08" db="UniProtKB">
        <authorList>
            <consortium name="Ensembl"/>
        </authorList>
    </citation>
    <scope>IDENTIFICATION</scope>
    <source>
        <strain evidence="10">Brown Norway</strain>
    </source>
</reference>
<evidence type="ECO:0000256" key="2">
    <source>
        <dbReference type="ARBA" id="ARBA00022794"/>
    </source>
</evidence>